<dbReference type="PRINTS" id="PR00081">
    <property type="entry name" value="GDHRDH"/>
</dbReference>
<dbReference type="Proteomes" id="UP001139179">
    <property type="component" value="Unassembled WGS sequence"/>
</dbReference>
<protein>
    <submittedName>
        <fullName evidence="4">Oxidoreductase</fullName>
    </submittedName>
</protein>
<dbReference type="EMBL" id="JAMBOL010000034">
    <property type="protein sequence ID" value="MCM3716325.1"/>
    <property type="molecule type" value="Genomic_DNA"/>
</dbReference>
<evidence type="ECO:0000256" key="3">
    <source>
        <dbReference type="RuleBase" id="RU000363"/>
    </source>
</evidence>
<organism evidence="4 5">
    <name type="scientific">Halalkalibacter oceani</name>
    <dbReference type="NCBI Taxonomy" id="1653776"/>
    <lineage>
        <taxon>Bacteria</taxon>
        <taxon>Bacillati</taxon>
        <taxon>Bacillota</taxon>
        <taxon>Bacilli</taxon>
        <taxon>Bacillales</taxon>
        <taxon>Bacillaceae</taxon>
        <taxon>Halalkalibacter</taxon>
    </lineage>
</organism>
<comment type="similarity">
    <text evidence="1 3">Belongs to the short-chain dehydrogenases/reductases (SDR) family.</text>
</comment>
<evidence type="ECO:0000256" key="1">
    <source>
        <dbReference type="ARBA" id="ARBA00006484"/>
    </source>
</evidence>
<gene>
    <name evidence="4" type="ORF">M3202_19965</name>
</gene>
<dbReference type="RefSeq" id="WP_251224995.1">
    <property type="nucleotide sequence ID" value="NZ_JAMBOL010000034.1"/>
</dbReference>
<dbReference type="Gene3D" id="3.40.50.720">
    <property type="entry name" value="NAD(P)-binding Rossmann-like Domain"/>
    <property type="match status" value="1"/>
</dbReference>
<evidence type="ECO:0000256" key="2">
    <source>
        <dbReference type="ARBA" id="ARBA00023002"/>
    </source>
</evidence>
<dbReference type="NCBIfam" id="NF004826">
    <property type="entry name" value="PRK06182.1"/>
    <property type="match status" value="1"/>
</dbReference>
<proteinExistence type="inferred from homology"/>
<dbReference type="CDD" id="cd05374">
    <property type="entry name" value="17beta-HSD-like_SDR_c"/>
    <property type="match status" value="1"/>
</dbReference>
<sequence>MKVVLLTGASSGIRYQTAQLLAQRGCKVYGAARQVKRMKPLQKWGVIPVELDMTDEKSMESCVKMIIENEGKIDVLINNAGYGSYGAVEDVSLEEGRKQFEVNLFGVARLTQLVLPVMRKQQAGKIISISSVGGKITTLFGAWYHATKFALEGFSDCLRMEVAEFGIDVVLIEPGAIKTEWGSIAADHLLASGKGGAYEEMAVKTEESMRKQYTSNLLSKPERIAKVIAKAGDRKRPKTRYLIGFDAKPILLMKRLLPDRVYDKLVKNML</sequence>
<dbReference type="InterPro" id="IPR036291">
    <property type="entry name" value="NAD(P)-bd_dom_sf"/>
</dbReference>
<dbReference type="PANTHER" id="PTHR44169">
    <property type="entry name" value="NADPH-DEPENDENT 1-ACYLDIHYDROXYACETONE PHOSPHATE REDUCTASE"/>
    <property type="match status" value="1"/>
</dbReference>
<evidence type="ECO:0000313" key="4">
    <source>
        <dbReference type="EMBL" id="MCM3716325.1"/>
    </source>
</evidence>
<dbReference type="PANTHER" id="PTHR44169:SF6">
    <property type="entry name" value="NADPH-DEPENDENT 1-ACYLDIHYDROXYACETONE PHOSPHATE REDUCTASE"/>
    <property type="match status" value="1"/>
</dbReference>
<dbReference type="Pfam" id="PF00106">
    <property type="entry name" value="adh_short"/>
    <property type="match status" value="1"/>
</dbReference>
<name>A0A9X2DUI8_9BACI</name>
<keyword evidence="2" id="KW-0560">Oxidoreductase</keyword>
<dbReference type="GO" id="GO:0016491">
    <property type="term" value="F:oxidoreductase activity"/>
    <property type="evidence" value="ECO:0007669"/>
    <property type="project" value="UniProtKB-KW"/>
</dbReference>
<dbReference type="PRINTS" id="PR00080">
    <property type="entry name" value="SDRFAMILY"/>
</dbReference>
<evidence type="ECO:0000313" key="5">
    <source>
        <dbReference type="Proteomes" id="UP001139179"/>
    </source>
</evidence>
<reference evidence="4" key="1">
    <citation type="submission" date="2022-05" db="EMBL/GenBank/DDBJ databases">
        <title>Comparative Genomics of Spacecraft Associated Microbes.</title>
        <authorList>
            <person name="Tran M.T."/>
            <person name="Wright A."/>
            <person name="Seuylemezian A."/>
            <person name="Eisen J."/>
            <person name="Coil D."/>
        </authorList>
    </citation>
    <scope>NUCLEOTIDE SEQUENCE</scope>
    <source>
        <strain evidence="4">214.1.1</strain>
    </source>
</reference>
<comment type="caution">
    <text evidence="4">The sequence shown here is derived from an EMBL/GenBank/DDBJ whole genome shotgun (WGS) entry which is preliminary data.</text>
</comment>
<keyword evidence="5" id="KW-1185">Reference proteome</keyword>
<dbReference type="SUPFAM" id="SSF51735">
    <property type="entry name" value="NAD(P)-binding Rossmann-fold domains"/>
    <property type="match status" value="1"/>
</dbReference>
<dbReference type="AlphaFoldDB" id="A0A9X2DUI8"/>
<dbReference type="InterPro" id="IPR002347">
    <property type="entry name" value="SDR_fam"/>
</dbReference>
<accession>A0A9X2DUI8</accession>